<keyword evidence="2" id="KW-1185">Reference proteome</keyword>
<organism evidence="1 2">
    <name type="scientific">Reticulibacter mediterranei</name>
    <dbReference type="NCBI Taxonomy" id="2778369"/>
    <lineage>
        <taxon>Bacteria</taxon>
        <taxon>Bacillati</taxon>
        <taxon>Chloroflexota</taxon>
        <taxon>Ktedonobacteria</taxon>
        <taxon>Ktedonobacterales</taxon>
        <taxon>Reticulibacteraceae</taxon>
        <taxon>Reticulibacter</taxon>
    </lineage>
</organism>
<protein>
    <submittedName>
        <fullName evidence="1">Uncharacterized protein</fullName>
    </submittedName>
</protein>
<evidence type="ECO:0000313" key="1">
    <source>
        <dbReference type="EMBL" id="GHO93297.1"/>
    </source>
</evidence>
<comment type="caution">
    <text evidence="1">The sequence shown here is derived from an EMBL/GenBank/DDBJ whole genome shotgun (WGS) entry which is preliminary data.</text>
</comment>
<dbReference type="EMBL" id="BNJK01000001">
    <property type="protein sequence ID" value="GHO93297.1"/>
    <property type="molecule type" value="Genomic_DNA"/>
</dbReference>
<proteinExistence type="predicted"/>
<sequence length="103" mass="10958">MAAAAARELITLALHCTGSVFFGSAETFTMQVQLPRRSLVQLLLLNEFLFGVTTISLQMTGTLTTLCGPVNVIVELSGQASPFSRNITFTLALGANLPDLVKS</sequence>
<dbReference type="Proteomes" id="UP000597444">
    <property type="component" value="Unassembled WGS sequence"/>
</dbReference>
<name>A0A8J3IL74_9CHLR</name>
<accession>A0A8J3IL74</accession>
<evidence type="ECO:0000313" key="2">
    <source>
        <dbReference type="Proteomes" id="UP000597444"/>
    </source>
</evidence>
<gene>
    <name evidence="1" type="ORF">KSF_033450</name>
</gene>
<dbReference type="AlphaFoldDB" id="A0A8J3IL74"/>
<reference evidence="1" key="1">
    <citation type="submission" date="2020-10" db="EMBL/GenBank/DDBJ databases">
        <title>Taxonomic study of unclassified bacteria belonging to the class Ktedonobacteria.</title>
        <authorList>
            <person name="Yabe S."/>
            <person name="Wang C.M."/>
            <person name="Zheng Y."/>
            <person name="Sakai Y."/>
            <person name="Cavaletti L."/>
            <person name="Monciardini P."/>
            <person name="Donadio S."/>
        </authorList>
    </citation>
    <scope>NUCLEOTIDE SEQUENCE</scope>
    <source>
        <strain evidence="1">ID150040</strain>
    </source>
</reference>